<evidence type="ECO:0000313" key="2">
    <source>
        <dbReference type="Proteomes" id="UP000276133"/>
    </source>
</evidence>
<protein>
    <submittedName>
        <fullName evidence="1">Uncharacterized protein</fullName>
    </submittedName>
</protein>
<proteinExistence type="predicted"/>
<dbReference type="AlphaFoldDB" id="A0A3M7RMX6"/>
<name>A0A3M7RMX6_BRAPC</name>
<accession>A0A3M7RMX6</accession>
<comment type="caution">
    <text evidence="1">The sequence shown here is derived from an EMBL/GenBank/DDBJ whole genome shotgun (WGS) entry which is preliminary data.</text>
</comment>
<evidence type="ECO:0000313" key="1">
    <source>
        <dbReference type="EMBL" id="RNA24884.1"/>
    </source>
</evidence>
<keyword evidence="2" id="KW-1185">Reference proteome</keyword>
<organism evidence="1 2">
    <name type="scientific">Brachionus plicatilis</name>
    <name type="common">Marine rotifer</name>
    <name type="synonym">Brachionus muelleri</name>
    <dbReference type="NCBI Taxonomy" id="10195"/>
    <lineage>
        <taxon>Eukaryota</taxon>
        <taxon>Metazoa</taxon>
        <taxon>Spiralia</taxon>
        <taxon>Gnathifera</taxon>
        <taxon>Rotifera</taxon>
        <taxon>Eurotatoria</taxon>
        <taxon>Monogononta</taxon>
        <taxon>Pseudotrocha</taxon>
        <taxon>Ploima</taxon>
        <taxon>Brachionidae</taxon>
        <taxon>Brachionus</taxon>
    </lineage>
</organism>
<dbReference type="Proteomes" id="UP000276133">
    <property type="component" value="Unassembled WGS sequence"/>
</dbReference>
<gene>
    <name evidence="1" type="ORF">BpHYR1_006425</name>
</gene>
<sequence>MNEKRVYKKIKYISLEVKSNKMQISMIILISFTKQQSITNFFKKLTFCLTTSFLQDLDLNTNLGKLINVKFIPKGSTSKEAWEKASNS</sequence>
<dbReference type="EMBL" id="REGN01003031">
    <property type="protein sequence ID" value="RNA24884.1"/>
    <property type="molecule type" value="Genomic_DNA"/>
</dbReference>
<reference evidence="1 2" key="1">
    <citation type="journal article" date="2018" name="Sci. Rep.">
        <title>Genomic signatures of local adaptation to the degree of environmental predictability in rotifers.</title>
        <authorList>
            <person name="Franch-Gras L."/>
            <person name="Hahn C."/>
            <person name="Garcia-Roger E.M."/>
            <person name="Carmona M.J."/>
            <person name="Serra M."/>
            <person name="Gomez A."/>
        </authorList>
    </citation>
    <scope>NUCLEOTIDE SEQUENCE [LARGE SCALE GENOMIC DNA]</scope>
    <source>
        <strain evidence="1">HYR1</strain>
    </source>
</reference>